<accession>A0A7X9XDD5</accession>
<gene>
    <name evidence="3" type="ORF">HHU12_31475</name>
</gene>
<dbReference type="RefSeq" id="WP_169660712.1">
    <property type="nucleotide sequence ID" value="NZ_JABANE010000171.1"/>
</dbReference>
<reference evidence="3 4" key="1">
    <citation type="submission" date="2020-04" db="EMBL/GenBank/DDBJ databases">
        <title>Flammeovirga sp. SR4, a novel species isolated from seawater.</title>
        <authorList>
            <person name="Wang X."/>
        </authorList>
    </citation>
    <scope>NUCLEOTIDE SEQUENCE [LARGE SCALE GENOMIC DNA]</scope>
    <source>
        <strain evidence="3 4">ATCC 23126</strain>
    </source>
</reference>
<comment type="caution">
    <text evidence="3">The sequence shown here is derived from an EMBL/GenBank/DDBJ whole genome shotgun (WGS) entry which is preliminary data.</text>
</comment>
<keyword evidence="1" id="KW-0732">Signal</keyword>
<feature type="chain" id="PRO_5031240016" evidence="1">
    <location>
        <begin position="21"/>
        <end position="637"/>
    </location>
</feature>
<dbReference type="InterPro" id="IPR052701">
    <property type="entry name" value="GAG_Ulvan_Degrading_Sulfatases"/>
</dbReference>
<dbReference type="EMBL" id="JABANE010000171">
    <property type="protein sequence ID" value="NME72524.1"/>
    <property type="molecule type" value="Genomic_DNA"/>
</dbReference>
<dbReference type="Gene3D" id="3.40.720.10">
    <property type="entry name" value="Alkaline Phosphatase, subunit A"/>
    <property type="match status" value="1"/>
</dbReference>
<dbReference type="PROSITE" id="PS51257">
    <property type="entry name" value="PROKAR_LIPOPROTEIN"/>
    <property type="match status" value="1"/>
</dbReference>
<proteinExistence type="predicted"/>
<dbReference type="SUPFAM" id="SSF53649">
    <property type="entry name" value="Alkaline phosphatase-like"/>
    <property type="match status" value="1"/>
</dbReference>
<name>A0A7X9XDD5_9BACT</name>
<sequence>MKLIFKILFISILFTGCHTADKTTTSRPNILWITIEDTSPQFIGCYGNETAHTPNIDQLAKEGVRFTNAFSTGTVCSPSRSTLITGVRTFEMGTGNHRSSYPIPAEIHGFPYYMKEAGYYVTNNAKTDYNLRNGKAFIKDTWNESSKKAGWWNRKEEQPFFAVFNFEDSHQSRTMTNPYSWYTEKIYSKLDEDEKIDDNAFSMPPIYKDSPAMRKQFARVYNSISMTDKKIGHLLERLEKDGLKEETIIFFFADHGEGMPRGKTNGIDYGYRVPFVVWFPEKYKHLSPWKTDGGVTDELINFEDLAPTLIELSGGNLPKHLKGRILMGDHRSKEKELITLSSDRSDNGIDLVRTVTDGRYIYSRNFMPFIPQQRYIRYMEISDIVNQMRSDLKEGQLDSLQKSVFETRPKEYLFDIQNDQWETKNLTDNPAYQQIKDKMLAHLKADLLERRDVMFLPEYEIDKISKTGTPYEFRKDNKKYPLQNIFDIAFLSGEQSDEALKTQLQFLNSADSIERYWAILGIRSQPKNKVLPYKKSLLDAMQDDYPPVSIIAAVIAYDIYGNFEAKSKLMDYCLSENMQEALLAINLTNYLNADQKNPFVPTMQKVYDLKREYNVKVASLDFLGSLGVIENSYKNKT</sequence>
<dbReference type="PANTHER" id="PTHR43751:SF1">
    <property type="entry name" value="SULFATASE ATSG-RELATED"/>
    <property type="match status" value="1"/>
</dbReference>
<feature type="domain" description="Sulfatase N-terminal" evidence="2">
    <location>
        <begin position="28"/>
        <end position="314"/>
    </location>
</feature>
<evidence type="ECO:0000256" key="1">
    <source>
        <dbReference type="SAM" id="SignalP"/>
    </source>
</evidence>
<dbReference type="InterPro" id="IPR000917">
    <property type="entry name" value="Sulfatase_N"/>
</dbReference>
<dbReference type="InterPro" id="IPR017850">
    <property type="entry name" value="Alkaline_phosphatase_core_sf"/>
</dbReference>
<evidence type="ECO:0000259" key="2">
    <source>
        <dbReference type="Pfam" id="PF00884"/>
    </source>
</evidence>
<feature type="signal peptide" evidence="1">
    <location>
        <begin position="1"/>
        <end position="20"/>
    </location>
</feature>
<dbReference type="Pfam" id="PF00884">
    <property type="entry name" value="Sulfatase"/>
    <property type="match status" value="1"/>
</dbReference>
<protein>
    <submittedName>
        <fullName evidence="3">Sulfatase</fullName>
    </submittedName>
</protein>
<dbReference type="AlphaFoldDB" id="A0A7X9XDD5"/>
<organism evidence="3 4">
    <name type="scientific">Flammeovirga aprica JL-4</name>
    <dbReference type="NCBI Taxonomy" id="694437"/>
    <lineage>
        <taxon>Bacteria</taxon>
        <taxon>Pseudomonadati</taxon>
        <taxon>Bacteroidota</taxon>
        <taxon>Cytophagia</taxon>
        <taxon>Cytophagales</taxon>
        <taxon>Flammeovirgaceae</taxon>
        <taxon>Flammeovirga</taxon>
    </lineage>
</organism>
<evidence type="ECO:0000313" key="3">
    <source>
        <dbReference type="EMBL" id="NME72524.1"/>
    </source>
</evidence>
<dbReference type="Proteomes" id="UP000576082">
    <property type="component" value="Unassembled WGS sequence"/>
</dbReference>
<dbReference type="CDD" id="cd16027">
    <property type="entry name" value="SGSH"/>
    <property type="match status" value="1"/>
</dbReference>
<dbReference type="PANTHER" id="PTHR43751">
    <property type="entry name" value="SULFATASE"/>
    <property type="match status" value="1"/>
</dbReference>
<evidence type="ECO:0000313" key="4">
    <source>
        <dbReference type="Proteomes" id="UP000576082"/>
    </source>
</evidence>
<keyword evidence="4" id="KW-1185">Reference proteome</keyword>